<dbReference type="STRING" id="930990.A0A067MQI4"/>
<proteinExistence type="inferred from homology"/>
<dbReference type="Pfam" id="PF02251">
    <property type="entry name" value="PA28_N"/>
    <property type="match status" value="1"/>
</dbReference>
<dbReference type="PANTHER" id="PTHR10660:SF2">
    <property type="entry name" value="LD45860P"/>
    <property type="match status" value="1"/>
</dbReference>
<dbReference type="SUPFAM" id="SSF47216">
    <property type="entry name" value="Proteasome activator"/>
    <property type="match status" value="1"/>
</dbReference>
<dbReference type="HOGENOM" id="CLU_062515_1_0_1"/>
<dbReference type="InterPro" id="IPR009077">
    <property type="entry name" value="Proteasome_activ_PA28"/>
</dbReference>
<evidence type="ECO:0000313" key="7">
    <source>
        <dbReference type="Proteomes" id="UP000027195"/>
    </source>
</evidence>
<dbReference type="InterPro" id="IPR003185">
    <property type="entry name" value="Proteasome_activ_PA28_N"/>
</dbReference>
<dbReference type="OrthoDB" id="6591885at2759"/>
<keyword evidence="2" id="KW-0647">Proteasome</keyword>
<evidence type="ECO:0000256" key="2">
    <source>
        <dbReference type="ARBA" id="ARBA00022942"/>
    </source>
</evidence>
<evidence type="ECO:0000256" key="3">
    <source>
        <dbReference type="SAM" id="MobiDB-lite"/>
    </source>
</evidence>
<feature type="domain" description="Proteasome activator PA28 C-terminal" evidence="5">
    <location>
        <begin position="118"/>
        <end position="259"/>
    </location>
</feature>
<feature type="domain" description="Proteasome activator PA28 N-terminal" evidence="4">
    <location>
        <begin position="11"/>
        <end position="48"/>
    </location>
</feature>
<evidence type="ECO:0000313" key="6">
    <source>
        <dbReference type="EMBL" id="KDQ17809.1"/>
    </source>
</evidence>
<gene>
    <name evidence="6" type="ORF">BOTBODRAFT_29964</name>
</gene>
<dbReference type="GO" id="GO:0005654">
    <property type="term" value="C:nucleoplasm"/>
    <property type="evidence" value="ECO:0007669"/>
    <property type="project" value="TreeGrafter"/>
</dbReference>
<accession>A0A067MQI4</accession>
<dbReference type="Gene3D" id="1.20.120.180">
    <property type="entry name" value="Proteasome activator pa28, C-terminal domain"/>
    <property type="match status" value="1"/>
</dbReference>
<feature type="region of interest" description="Disordered" evidence="3">
    <location>
        <begin position="62"/>
        <end position="106"/>
    </location>
</feature>
<dbReference type="InterPro" id="IPR036997">
    <property type="entry name" value="PA28_C_sf"/>
</dbReference>
<evidence type="ECO:0000259" key="4">
    <source>
        <dbReference type="Pfam" id="PF02251"/>
    </source>
</evidence>
<dbReference type="InterPro" id="IPR036252">
    <property type="entry name" value="Proteasome_activ_sf"/>
</dbReference>
<dbReference type="Pfam" id="PF02252">
    <property type="entry name" value="PA28_C"/>
    <property type="match status" value="1"/>
</dbReference>
<dbReference type="GO" id="GO:0061136">
    <property type="term" value="P:regulation of proteasomal protein catabolic process"/>
    <property type="evidence" value="ECO:0007669"/>
    <property type="project" value="TreeGrafter"/>
</dbReference>
<dbReference type="InParanoid" id="A0A067MQI4"/>
<dbReference type="AlphaFoldDB" id="A0A067MQI4"/>
<dbReference type="FunFam" id="1.20.120.180:FF:000002">
    <property type="entry name" value="Proteasome activator complex subunit 1"/>
    <property type="match status" value="1"/>
</dbReference>
<dbReference type="EMBL" id="KL198023">
    <property type="protein sequence ID" value="KDQ17809.1"/>
    <property type="molecule type" value="Genomic_DNA"/>
</dbReference>
<dbReference type="GO" id="GO:2000045">
    <property type="term" value="P:regulation of G1/S transition of mitotic cell cycle"/>
    <property type="evidence" value="ECO:0007669"/>
    <property type="project" value="TreeGrafter"/>
</dbReference>
<dbReference type="PANTHER" id="PTHR10660">
    <property type="entry name" value="PROTEASOME REGULATOR PA28"/>
    <property type="match status" value="1"/>
</dbReference>
<evidence type="ECO:0000259" key="5">
    <source>
        <dbReference type="Pfam" id="PF02252"/>
    </source>
</evidence>
<keyword evidence="7" id="KW-1185">Reference proteome</keyword>
<sequence length="263" mass="29647">MSSHKTQVEPDVAEKLLAFRGHIATTAEEIVFKIFPAKIPQLQAWVEQTNDVASDLNISQASSSTDTTVYPAPAVAANEERSPKKRKRTSSATDAHSNGGEARADANPSNHVIYSQLIHANAHVRKVHLELKKEFEELIDLCDKVKLWVNLTMPKIEDGDNFGVQIQEEALNELHRAQESGYNLRDACRTHHLTRAKIAAKLIKYPNIEDYALALQDHDEKQLFMARQHLIDLRNVYAILTDILHKNIQKIRAPKGNNSVSMY</sequence>
<dbReference type="InterPro" id="IPR003186">
    <property type="entry name" value="PA28_C"/>
</dbReference>
<dbReference type="Proteomes" id="UP000027195">
    <property type="component" value="Unassembled WGS sequence"/>
</dbReference>
<dbReference type="GO" id="GO:0005737">
    <property type="term" value="C:cytoplasm"/>
    <property type="evidence" value="ECO:0007669"/>
    <property type="project" value="TreeGrafter"/>
</dbReference>
<reference evidence="7" key="1">
    <citation type="journal article" date="2014" name="Proc. Natl. Acad. Sci. U.S.A.">
        <title>Extensive sampling of basidiomycete genomes demonstrates inadequacy of the white-rot/brown-rot paradigm for wood decay fungi.</title>
        <authorList>
            <person name="Riley R."/>
            <person name="Salamov A.A."/>
            <person name="Brown D.W."/>
            <person name="Nagy L.G."/>
            <person name="Floudas D."/>
            <person name="Held B.W."/>
            <person name="Levasseur A."/>
            <person name="Lombard V."/>
            <person name="Morin E."/>
            <person name="Otillar R."/>
            <person name="Lindquist E.A."/>
            <person name="Sun H."/>
            <person name="LaButti K.M."/>
            <person name="Schmutz J."/>
            <person name="Jabbour D."/>
            <person name="Luo H."/>
            <person name="Baker S.E."/>
            <person name="Pisabarro A.G."/>
            <person name="Walton J.D."/>
            <person name="Blanchette R.A."/>
            <person name="Henrissat B."/>
            <person name="Martin F."/>
            <person name="Cullen D."/>
            <person name="Hibbett D.S."/>
            <person name="Grigoriev I.V."/>
        </authorList>
    </citation>
    <scope>NUCLEOTIDE SEQUENCE [LARGE SCALE GENOMIC DNA]</scope>
    <source>
        <strain evidence="7">FD-172 SS1</strain>
    </source>
</reference>
<comment type="similarity">
    <text evidence="1">Belongs to the PA28 family.</text>
</comment>
<dbReference type="GO" id="GO:0008537">
    <property type="term" value="C:proteasome activator complex"/>
    <property type="evidence" value="ECO:0007669"/>
    <property type="project" value="InterPro"/>
</dbReference>
<protein>
    <recommendedName>
        <fullName evidence="8">Proteasome activator PA28 C-terminal domain-containing protein</fullName>
    </recommendedName>
</protein>
<organism evidence="6 7">
    <name type="scientific">Botryobasidium botryosum (strain FD-172 SS1)</name>
    <dbReference type="NCBI Taxonomy" id="930990"/>
    <lineage>
        <taxon>Eukaryota</taxon>
        <taxon>Fungi</taxon>
        <taxon>Dikarya</taxon>
        <taxon>Basidiomycota</taxon>
        <taxon>Agaricomycotina</taxon>
        <taxon>Agaricomycetes</taxon>
        <taxon>Cantharellales</taxon>
        <taxon>Botryobasidiaceae</taxon>
        <taxon>Botryobasidium</taxon>
    </lineage>
</organism>
<dbReference type="GO" id="GO:0061133">
    <property type="term" value="F:endopeptidase activator activity"/>
    <property type="evidence" value="ECO:0007669"/>
    <property type="project" value="TreeGrafter"/>
</dbReference>
<evidence type="ECO:0008006" key="8">
    <source>
        <dbReference type="Google" id="ProtNLM"/>
    </source>
</evidence>
<name>A0A067MQI4_BOTB1</name>
<evidence type="ECO:0000256" key="1">
    <source>
        <dbReference type="ARBA" id="ARBA00005883"/>
    </source>
</evidence>